<accession>A0A2G9EDJ1</accession>
<evidence type="ECO:0000313" key="1">
    <source>
        <dbReference type="EMBL" id="PIM78935.1"/>
    </source>
</evidence>
<dbReference type="RefSeq" id="WP_099959705.1">
    <property type="nucleotide sequence ID" value="NZ_PEQY01000002.1"/>
</dbReference>
<protein>
    <submittedName>
        <fullName evidence="1">Uncharacterized protein</fullName>
    </submittedName>
</protein>
<dbReference type="EMBL" id="PEQY01000002">
    <property type="protein sequence ID" value="PIM78935.1"/>
    <property type="molecule type" value="Genomic_DNA"/>
</dbReference>
<organism evidence="1 2">
    <name type="scientific">Fusobacterium pseudoperiodonticum</name>
    <dbReference type="NCBI Taxonomy" id="2663009"/>
    <lineage>
        <taxon>Bacteria</taxon>
        <taxon>Fusobacteriati</taxon>
        <taxon>Fusobacteriota</taxon>
        <taxon>Fusobacteriia</taxon>
        <taxon>Fusobacteriales</taxon>
        <taxon>Fusobacteriaceae</taxon>
        <taxon>Fusobacterium</taxon>
    </lineage>
</organism>
<sequence>MEKRKIEVLNNSYHSTEKLKRIVEELSKVELYLPEILEGTADIVLEDDNDDSNPGYIFVKSRIENNDHISILKELLYICDKEEVGIILKPENKMRGACSRLGFESRKDWVGDDPEMIRK</sequence>
<dbReference type="Proteomes" id="UP000229011">
    <property type="component" value="Unassembled WGS sequence"/>
</dbReference>
<evidence type="ECO:0000313" key="2">
    <source>
        <dbReference type="Proteomes" id="UP000229011"/>
    </source>
</evidence>
<dbReference type="AlphaFoldDB" id="A0A2G9EDJ1"/>
<reference evidence="1 2" key="1">
    <citation type="submission" date="2017-11" db="EMBL/GenBank/DDBJ databases">
        <title>Genome sequencing of Fusobacterium periodonticum KCOM 1259.</title>
        <authorList>
            <person name="Kook J.-K."/>
            <person name="Park S.-N."/>
            <person name="Lim Y.K."/>
        </authorList>
    </citation>
    <scope>NUCLEOTIDE SEQUENCE [LARGE SCALE GENOMIC DNA]</scope>
    <source>
        <strain evidence="1 2">KCOM 1259</strain>
    </source>
</reference>
<name>A0A2G9EDJ1_9FUSO</name>
<comment type="caution">
    <text evidence="1">The sequence shown here is derived from an EMBL/GenBank/DDBJ whole genome shotgun (WGS) entry which is preliminary data.</text>
</comment>
<dbReference type="GeneID" id="93329132"/>
<gene>
    <name evidence="1" type="ORF">CTM71_11955</name>
</gene>
<proteinExistence type="predicted"/>